<dbReference type="InterPro" id="IPR000089">
    <property type="entry name" value="Biotin_lipoyl"/>
</dbReference>
<proteinExistence type="inferred from homology"/>
<dbReference type="RefSeq" id="WP_224190996.1">
    <property type="nucleotide sequence ID" value="NZ_JAIRAU010000005.1"/>
</dbReference>
<dbReference type="NCBIfam" id="NF002270">
    <property type="entry name" value="PRK01202.1"/>
    <property type="match status" value="1"/>
</dbReference>
<reference evidence="5" key="1">
    <citation type="submission" date="2021-08" db="EMBL/GenBank/DDBJ databases">
        <authorList>
            <person name="Stevens D.C."/>
        </authorList>
    </citation>
    <scope>NUCLEOTIDE SEQUENCE</scope>
    <source>
        <strain evidence="5">DSM 53165</strain>
    </source>
</reference>
<dbReference type="InterPro" id="IPR011053">
    <property type="entry name" value="Single_hybrid_motif"/>
</dbReference>
<dbReference type="EMBL" id="JAIRAU010000005">
    <property type="protein sequence ID" value="MBZ5709218.1"/>
    <property type="molecule type" value="Genomic_DNA"/>
</dbReference>
<name>A0ABS7TLW4_9BACT</name>
<evidence type="ECO:0000256" key="2">
    <source>
        <dbReference type="ARBA" id="ARBA00022823"/>
    </source>
</evidence>
<sequence length="126" mass="13537">MSKVPADLKYTNEHEWVRTEADGTWTVGVTDHAQQTLGDIVFVDLPEVGRTASTGDAVGAVESVKAVSEIYSPVAGKVIAVNEEVSDSPEEINEDPYEAWLFKIKPEAGASTDNLLDAAAYEKLIG</sequence>
<comment type="subunit">
    <text evidence="3">The glycine cleavage system is composed of four proteins: P, T, L and H.</text>
</comment>
<evidence type="ECO:0000256" key="3">
    <source>
        <dbReference type="HAMAP-Rule" id="MF_00272"/>
    </source>
</evidence>
<comment type="cofactor">
    <cofactor evidence="3">
        <name>(R)-lipoate</name>
        <dbReference type="ChEBI" id="CHEBI:83088"/>
    </cofactor>
    <text evidence="3">Binds 1 lipoyl cofactor covalently.</text>
</comment>
<evidence type="ECO:0000313" key="6">
    <source>
        <dbReference type="Proteomes" id="UP001139031"/>
    </source>
</evidence>
<dbReference type="Gene3D" id="2.40.50.100">
    <property type="match status" value="1"/>
</dbReference>
<dbReference type="CDD" id="cd06848">
    <property type="entry name" value="GCS_H"/>
    <property type="match status" value="1"/>
</dbReference>
<feature type="domain" description="Lipoyl-binding" evidence="4">
    <location>
        <begin position="24"/>
        <end position="105"/>
    </location>
</feature>
<dbReference type="InterPro" id="IPR033753">
    <property type="entry name" value="GCV_H/Fam206"/>
</dbReference>
<comment type="similarity">
    <text evidence="1 3">Belongs to the GcvH family.</text>
</comment>
<evidence type="ECO:0000259" key="4">
    <source>
        <dbReference type="PROSITE" id="PS50968"/>
    </source>
</evidence>
<dbReference type="InterPro" id="IPR002930">
    <property type="entry name" value="GCV_H"/>
</dbReference>
<dbReference type="Pfam" id="PF01597">
    <property type="entry name" value="GCV_H"/>
    <property type="match status" value="1"/>
</dbReference>
<accession>A0ABS7TLW4</accession>
<evidence type="ECO:0000313" key="5">
    <source>
        <dbReference type="EMBL" id="MBZ5709218.1"/>
    </source>
</evidence>
<protein>
    <recommendedName>
        <fullName evidence="3">Glycine cleavage system H protein</fullName>
    </recommendedName>
</protein>
<comment type="function">
    <text evidence="3">The glycine cleavage system catalyzes the degradation of glycine. The H protein shuttles the methylamine group of glycine from the P protein to the T protein.</text>
</comment>
<gene>
    <name evidence="3 5" type="primary">gcvH</name>
    <name evidence="5" type="ORF">K7C98_08090</name>
</gene>
<dbReference type="Proteomes" id="UP001139031">
    <property type="component" value="Unassembled WGS sequence"/>
</dbReference>
<dbReference type="InterPro" id="IPR017453">
    <property type="entry name" value="GCV_H_sub"/>
</dbReference>
<feature type="modified residue" description="N6-lipoyllysine" evidence="3">
    <location>
        <position position="65"/>
    </location>
</feature>
<comment type="caution">
    <text evidence="5">The sequence shown here is derived from an EMBL/GenBank/DDBJ whole genome shotgun (WGS) entry which is preliminary data.</text>
</comment>
<organism evidence="5 6">
    <name type="scientific">Nannocystis pusilla</name>
    <dbReference type="NCBI Taxonomy" id="889268"/>
    <lineage>
        <taxon>Bacteria</taxon>
        <taxon>Pseudomonadati</taxon>
        <taxon>Myxococcota</taxon>
        <taxon>Polyangia</taxon>
        <taxon>Nannocystales</taxon>
        <taxon>Nannocystaceae</taxon>
        <taxon>Nannocystis</taxon>
    </lineage>
</organism>
<dbReference type="PANTHER" id="PTHR11715:SF3">
    <property type="entry name" value="GLYCINE CLEAVAGE SYSTEM H PROTEIN-RELATED"/>
    <property type="match status" value="1"/>
</dbReference>
<dbReference type="PROSITE" id="PS50968">
    <property type="entry name" value="BIOTINYL_LIPOYL"/>
    <property type="match status" value="1"/>
</dbReference>
<dbReference type="PANTHER" id="PTHR11715">
    <property type="entry name" value="GLYCINE CLEAVAGE SYSTEM H PROTEIN"/>
    <property type="match status" value="1"/>
</dbReference>
<dbReference type="HAMAP" id="MF_00272">
    <property type="entry name" value="GcvH"/>
    <property type="match status" value="1"/>
</dbReference>
<dbReference type="SUPFAM" id="SSF51230">
    <property type="entry name" value="Single hybrid motif"/>
    <property type="match status" value="1"/>
</dbReference>
<keyword evidence="2 3" id="KW-0450">Lipoyl</keyword>
<dbReference type="NCBIfam" id="TIGR00527">
    <property type="entry name" value="gcvH"/>
    <property type="match status" value="1"/>
</dbReference>
<evidence type="ECO:0000256" key="1">
    <source>
        <dbReference type="ARBA" id="ARBA00009249"/>
    </source>
</evidence>
<keyword evidence="6" id="KW-1185">Reference proteome</keyword>